<dbReference type="FunFam" id="1.10.220.20:FF:000002">
    <property type="entry name" value="Brefeldin A-inhibited guanine nucleotide-exchange protein 1"/>
    <property type="match status" value="1"/>
</dbReference>
<dbReference type="PANTHER" id="PTHR10663:SF108">
    <property type="entry name" value="BREFELDIN A-INHIBITED GUANINE NUCLEOTIDE-EXCHANGE PROTEIN 1"/>
    <property type="match status" value="1"/>
</dbReference>
<comment type="caution">
    <text evidence="7">The sequence shown here is derived from an EMBL/GenBank/DDBJ whole genome shotgun (WGS) entry which is preliminary data.</text>
</comment>
<evidence type="ECO:0000259" key="6">
    <source>
        <dbReference type="PROSITE" id="PS50190"/>
    </source>
</evidence>
<evidence type="ECO:0000313" key="7">
    <source>
        <dbReference type="EMBL" id="MBA0556886.1"/>
    </source>
</evidence>
<accession>A0A7J8LWU3</accession>
<dbReference type="AlphaFoldDB" id="A0A7J8LWU3"/>
<evidence type="ECO:0000256" key="4">
    <source>
        <dbReference type="ARBA" id="ARBA00022658"/>
    </source>
</evidence>
<dbReference type="Pfam" id="PF16213">
    <property type="entry name" value="DCB"/>
    <property type="match status" value="1"/>
</dbReference>
<dbReference type="InterPro" id="IPR000904">
    <property type="entry name" value="Sec7_dom"/>
</dbReference>
<evidence type="ECO:0000256" key="1">
    <source>
        <dbReference type="ARBA" id="ARBA00004287"/>
    </source>
</evidence>
<organism evidence="7 8">
    <name type="scientific">Gossypium lobatum</name>
    <dbReference type="NCBI Taxonomy" id="34289"/>
    <lineage>
        <taxon>Eukaryota</taxon>
        <taxon>Viridiplantae</taxon>
        <taxon>Streptophyta</taxon>
        <taxon>Embryophyta</taxon>
        <taxon>Tracheophyta</taxon>
        <taxon>Spermatophyta</taxon>
        <taxon>Magnoliopsida</taxon>
        <taxon>eudicotyledons</taxon>
        <taxon>Gunneridae</taxon>
        <taxon>Pentapetalae</taxon>
        <taxon>rosids</taxon>
        <taxon>malvids</taxon>
        <taxon>Malvales</taxon>
        <taxon>Malvaceae</taxon>
        <taxon>Malvoideae</taxon>
        <taxon>Gossypium</taxon>
    </lineage>
</organism>
<dbReference type="EMBL" id="JABEZX010000005">
    <property type="protein sequence ID" value="MBA0556886.1"/>
    <property type="molecule type" value="Genomic_DNA"/>
</dbReference>
<keyword evidence="8" id="KW-1185">Reference proteome</keyword>
<keyword evidence="4" id="KW-0344">Guanine-nucleotide releasing factor</keyword>
<dbReference type="Gene3D" id="1.10.1000.11">
    <property type="entry name" value="Arf Nucleotide-binding Site Opener,domain 2"/>
    <property type="match status" value="1"/>
</dbReference>
<comment type="subcellular location">
    <subcellularLocation>
        <location evidence="2">Cytoplasm</location>
        <location evidence="2">Cytosol</location>
    </subcellularLocation>
    <subcellularLocation>
        <location evidence="1">Membrane</location>
        <topology evidence="1">Peripheral membrane protein</topology>
        <orientation evidence="1">Cytoplasmic side</orientation>
    </subcellularLocation>
</comment>
<gene>
    <name evidence="7" type="ORF">Golob_026955</name>
</gene>
<dbReference type="Proteomes" id="UP000593572">
    <property type="component" value="Unassembled WGS sequence"/>
</dbReference>
<dbReference type="GO" id="GO:0005802">
    <property type="term" value="C:trans-Golgi network"/>
    <property type="evidence" value="ECO:0007669"/>
    <property type="project" value="TreeGrafter"/>
</dbReference>
<evidence type="ECO:0000256" key="2">
    <source>
        <dbReference type="ARBA" id="ARBA00004514"/>
    </source>
</evidence>
<dbReference type="GO" id="GO:0016020">
    <property type="term" value="C:membrane"/>
    <property type="evidence" value="ECO:0007669"/>
    <property type="project" value="UniProtKB-SubCell"/>
</dbReference>
<dbReference type="PROSITE" id="PS50190">
    <property type="entry name" value="SEC7"/>
    <property type="match status" value="1"/>
</dbReference>
<dbReference type="InterPro" id="IPR035999">
    <property type="entry name" value="Sec7_dom_sf"/>
</dbReference>
<dbReference type="InterPro" id="IPR032691">
    <property type="entry name" value="Mon2/Sec7/BIG1-like_HUS"/>
</dbReference>
<evidence type="ECO:0000256" key="3">
    <source>
        <dbReference type="ARBA" id="ARBA00022448"/>
    </source>
</evidence>
<dbReference type="GO" id="GO:0005829">
    <property type="term" value="C:cytosol"/>
    <property type="evidence" value="ECO:0007669"/>
    <property type="project" value="UniProtKB-SubCell"/>
</dbReference>
<dbReference type="CDD" id="cd00171">
    <property type="entry name" value="Sec7"/>
    <property type="match status" value="1"/>
</dbReference>
<protein>
    <recommendedName>
        <fullName evidence="6">SEC7 domain-containing protein</fullName>
    </recommendedName>
</protein>
<dbReference type="Pfam" id="PF01369">
    <property type="entry name" value="Sec7"/>
    <property type="match status" value="1"/>
</dbReference>
<dbReference type="InterPro" id="IPR023394">
    <property type="entry name" value="Sec7_C_sf"/>
</dbReference>
<name>A0A7J8LWU3_9ROSI</name>
<feature type="non-terminal residue" evidence="7">
    <location>
        <position position="663"/>
    </location>
</feature>
<dbReference type="GO" id="GO:0032012">
    <property type="term" value="P:regulation of ARF protein signal transduction"/>
    <property type="evidence" value="ECO:0007669"/>
    <property type="project" value="InterPro"/>
</dbReference>
<reference evidence="7 8" key="1">
    <citation type="journal article" date="2019" name="Genome Biol. Evol.">
        <title>Insights into the evolution of the New World diploid cottons (Gossypium, subgenus Houzingenia) based on genome sequencing.</title>
        <authorList>
            <person name="Grover C.E."/>
            <person name="Arick M.A. 2nd"/>
            <person name="Thrash A."/>
            <person name="Conover J.L."/>
            <person name="Sanders W.S."/>
            <person name="Peterson D.G."/>
            <person name="Frelichowski J.E."/>
            <person name="Scheffler J.A."/>
            <person name="Scheffler B.E."/>
            <person name="Wendel J.F."/>
        </authorList>
    </citation>
    <scope>NUCLEOTIDE SEQUENCE [LARGE SCALE GENOMIC DNA]</scope>
    <source>
        <strain evidence="7">157</strain>
        <tissue evidence="7">Leaf</tissue>
    </source>
</reference>
<dbReference type="GO" id="GO:0005085">
    <property type="term" value="F:guanyl-nucleotide exchange factor activity"/>
    <property type="evidence" value="ECO:0007669"/>
    <property type="project" value="UniProtKB-KW"/>
</dbReference>
<dbReference type="GO" id="GO:0015031">
    <property type="term" value="P:protein transport"/>
    <property type="evidence" value="ECO:0007669"/>
    <property type="project" value="UniProtKB-KW"/>
</dbReference>
<dbReference type="SUPFAM" id="SSF48425">
    <property type="entry name" value="Sec7 domain"/>
    <property type="match status" value="1"/>
</dbReference>
<sequence length="663" mass="73036">TLGGPSRCGRVLGPPLDKIIKNAAWRKHTHLVSSCKSALDKLETLSDTGLSDPTSPLLGISSSDANFVLNPILLALETNYVKVAEPALECTFKLFSLGVARGEIHGNVSNPILYKIVEAVCKVGGIGEESLELAVLRVLLSAIRCPCVLIRGDCLLNVVRTCYNVYLRGLSGTNQICAKSVLAQIMLIVFTRAEEDSIDVSIKTVSVSELLEFSDKNLNEGSSIYHCQNFVSEVMSASEGVPDLKLSQPSKDQELQNVELKTSKWEEEEIGELEAKEGGVESGSGGVSKIREDGFLVFKNLCKLSMKFSSQENDDQILLRGKTLSLELLKAVMDNGGSIWRSNVRQLQSCIFMSLLTKYRTGLKDEIGIFFPMLILRVLENVLQPSFVQKMTVLNLLEKIAADSQIIIDIFVNYDCDVDSPNIFERIVNGLLKTALGPPPASTTTLSAVQDITFRHESVNCLVSIIKSMGAWMDQKLTIGDSDLRKSFKSDTAAEGHSTLTAEDGTVSDCELQPEMNSELSNAATLEQRRAYKIELQKGVSLFNRKPSKGIEFLINTKKVGNSPEEVAAFLKSNTTGLNEAMIGDYLGEREDFALKVMHAYVDSFDFKSMDFGEAIRFFLQGFRLPGEAQKIDRIMEKFAERYCKCNPNSFTSADTAYVLAYS</sequence>
<keyword evidence="5" id="KW-0653">Protein transport</keyword>
<dbReference type="SMART" id="SM00222">
    <property type="entry name" value="Sec7"/>
    <property type="match status" value="1"/>
</dbReference>
<feature type="domain" description="SEC7" evidence="6">
    <location>
        <begin position="525"/>
        <end position="663"/>
    </location>
</feature>
<dbReference type="Pfam" id="PF12783">
    <property type="entry name" value="Sec7-like_HUS"/>
    <property type="match status" value="2"/>
</dbReference>
<dbReference type="Gene3D" id="1.10.220.20">
    <property type="match status" value="1"/>
</dbReference>
<keyword evidence="3" id="KW-0813">Transport</keyword>
<evidence type="ECO:0000256" key="5">
    <source>
        <dbReference type="ARBA" id="ARBA00022927"/>
    </source>
</evidence>
<evidence type="ECO:0000313" key="8">
    <source>
        <dbReference type="Proteomes" id="UP000593572"/>
    </source>
</evidence>
<dbReference type="PANTHER" id="PTHR10663">
    <property type="entry name" value="GUANYL-NUCLEOTIDE EXCHANGE FACTOR"/>
    <property type="match status" value="1"/>
</dbReference>
<dbReference type="InterPro" id="IPR032629">
    <property type="entry name" value="DCB_dom"/>
</dbReference>
<proteinExistence type="predicted"/>
<feature type="non-terminal residue" evidence="7">
    <location>
        <position position="1"/>
    </location>
</feature>